<dbReference type="PANTHER" id="PTHR43601:SF3">
    <property type="entry name" value="THIOREDOXIN, MITOCHONDRIAL"/>
    <property type="match status" value="1"/>
</dbReference>
<sequence length="168" mass="17629">MQHVRMVTGIAQWQDLQTHDTSVLVEFWASWCGPSVLLSDLVTSIAASVPQNEMLFARVDVDDAANSDIVQQMNVESLPHVCVLGVREGRRGVLAEKNAPSPSDIKAILGNLLTSPAYEAVVPVVDVVDHSMAMFDTEREGGGVGTDTGGGGLHGTSGGVGRQGMSGS</sequence>
<feature type="non-terminal residue" evidence="4">
    <location>
        <position position="168"/>
    </location>
</feature>
<dbReference type="GO" id="GO:0045454">
    <property type="term" value="P:cell redox homeostasis"/>
    <property type="evidence" value="ECO:0007669"/>
    <property type="project" value="TreeGrafter"/>
</dbReference>
<evidence type="ECO:0000256" key="2">
    <source>
        <dbReference type="SAM" id="MobiDB-lite"/>
    </source>
</evidence>
<dbReference type="PROSITE" id="PS51352">
    <property type="entry name" value="THIOREDOXIN_2"/>
    <property type="match status" value="1"/>
</dbReference>
<organism evidence="4 5">
    <name type="scientific">Kipferlia bialata</name>
    <dbReference type="NCBI Taxonomy" id="797122"/>
    <lineage>
        <taxon>Eukaryota</taxon>
        <taxon>Metamonada</taxon>
        <taxon>Carpediemonas-like organisms</taxon>
        <taxon>Kipferlia</taxon>
    </lineage>
</organism>
<dbReference type="InterPro" id="IPR013766">
    <property type="entry name" value="Thioredoxin_domain"/>
</dbReference>
<comment type="similarity">
    <text evidence="1">Belongs to the thioredoxin family.</text>
</comment>
<evidence type="ECO:0000313" key="5">
    <source>
        <dbReference type="Proteomes" id="UP000265618"/>
    </source>
</evidence>
<dbReference type="SUPFAM" id="SSF52833">
    <property type="entry name" value="Thioredoxin-like"/>
    <property type="match status" value="1"/>
</dbReference>
<feature type="domain" description="Thioredoxin" evidence="3">
    <location>
        <begin position="1"/>
        <end position="114"/>
    </location>
</feature>
<comment type="caution">
    <text evidence="4">The sequence shown here is derived from an EMBL/GenBank/DDBJ whole genome shotgun (WGS) entry which is preliminary data.</text>
</comment>
<dbReference type="Gene3D" id="3.40.30.10">
    <property type="entry name" value="Glutaredoxin"/>
    <property type="match status" value="1"/>
</dbReference>
<dbReference type="Proteomes" id="UP000265618">
    <property type="component" value="Unassembled WGS sequence"/>
</dbReference>
<protein>
    <submittedName>
        <fullName evidence="4">Thioredoxin</fullName>
    </submittedName>
</protein>
<keyword evidence="5" id="KW-1185">Reference proteome</keyword>
<dbReference type="CDD" id="cd02947">
    <property type="entry name" value="TRX_family"/>
    <property type="match status" value="1"/>
</dbReference>
<accession>A0A9K3CYW0</accession>
<dbReference type="EMBL" id="BDIP01001670">
    <property type="protein sequence ID" value="GIQ84906.1"/>
    <property type="molecule type" value="Genomic_DNA"/>
</dbReference>
<dbReference type="InterPro" id="IPR036249">
    <property type="entry name" value="Thioredoxin-like_sf"/>
</dbReference>
<reference evidence="4 5" key="1">
    <citation type="journal article" date="2018" name="PLoS ONE">
        <title>The draft genome of Kipferlia bialata reveals reductive genome evolution in fornicate parasites.</title>
        <authorList>
            <person name="Tanifuji G."/>
            <person name="Takabayashi S."/>
            <person name="Kume K."/>
            <person name="Takagi M."/>
            <person name="Nakayama T."/>
            <person name="Kamikawa R."/>
            <person name="Inagaki Y."/>
            <person name="Hashimoto T."/>
        </authorList>
    </citation>
    <scope>NUCLEOTIDE SEQUENCE [LARGE SCALE GENOMIC DNA]</scope>
    <source>
        <strain evidence="4">NY0173</strain>
    </source>
</reference>
<feature type="region of interest" description="Disordered" evidence="2">
    <location>
        <begin position="140"/>
        <end position="168"/>
    </location>
</feature>
<evidence type="ECO:0000259" key="3">
    <source>
        <dbReference type="PROSITE" id="PS51352"/>
    </source>
</evidence>
<dbReference type="PANTHER" id="PTHR43601">
    <property type="entry name" value="THIOREDOXIN, MITOCHONDRIAL"/>
    <property type="match status" value="1"/>
</dbReference>
<evidence type="ECO:0000256" key="1">
    <source>
        <dbReference type="ARBA" id="ARBA00008987"/>
    </source>
</evidence>
<gene>
    <name evidence="4" type="ORF">KIPB_006489</name>
</gene>
<dbReference type="AlphaFoldDB" id="A0A9K3CYW0"/>
<evidence type="ECO:0000313" key="4">
    <source>
        <dbReference type="EMBL" id="GIQ84906.1"/>
    </source>
</evidence>
<feature type="compositionally biased region" description="Gly residues" evidence="2">
    <location>
        <begin position="142"/>
        <end position="168"/>
    </location>
</feature>
<dbReference type="OrthoDB" id="10263751at2759"/>
<proteinExistence type="inferred from homology"/>
<name>A0A9K3CYW0_9EUKA</name>
<dbReference type="Pfam" id="PF00085">
    <property type="entry name" value="Thioredoxin"/>
    <property type="match status" value="1"/>
</dbReference>